<feature type="non-terminal residue" evidence="1">
    <location>
        <position position="1"/>
    </location>
</feature>
<reference evidence="1 2" key="1">
    <citation type="journal article" date="2021" name="Sci. Rep.">
        <title>Genome sequencing of the multicellular alga Astrephomene provides insights into convergent evolution of germ-soma differentiation.</title>
        <authorList>
            <person name="Yamashita S."/>
            <person name="Yamamoto K."/>
            <person name="Matsuzaki R."/>
            <person name="Suzuki S."/>
            <person name="Yamaguchi H."/>
            <person name="Hirooka S."/>
            <person name="Minakuchi Y."/>
            <person name="Miyagishima S."/>
            <person name="Kawachi M."/>
            <person name="Toyoda A."/>
            <person name="Nozaki H."/>
        </authorList>
    </citation>
    <scope>NUCLEOTIDE SEQUENCE [LARGE SCALE GENOMIC DNA]</scope>
    <source>
        <strain evidence="1 2">NIES-4017</strain>
    </source>
</reference>
<dbReference type="Proteomes" id="UP001054857">
    <property type="component" value="Unassembled WGS sequence"/>
</dbReference>
<comment type="caution">
    <text evidence="1">The sequence shown here is derived from an EMBL/GenBank/DDBJ whole genome shotgun (WGS) entry which is preliminary data.</text>
</comment>
<organism evidence="1 2">
    <name type="scientific">Astrephomene gubernaculifera</name>
    <dbReference type="NCBI Taxonomy" id="47775"/>
    <lineage>
        <taxon>Eukaryota</taxon>
        <taxon>Viridiplantae</taxon>
        <taxon>Chlorophyta</taxon>
        <taxon>core chlorophytes</taxon>
        <taxon>Chlorophyceae</taxon>
        <taxon>CS clade</taxon>
        <taxon>Chlamydomonadales</taxon>
        <taxon>Astrephomenaceae</taxon>
        <taxon>Astrephomene</taxon>
    </lineage>
</organism>
<evidence type="ECO:0000313" key="2">
    <source>
        <dbReference type="Proteomes" id="UP001054857"/>
    </source>
</evidence>
<keyword evidence="2" id="KW-1185">Reference proteome</keyword>
<name>A0AAD3HTN6_9CHLO</name>
<dbReference type="AlphaFoldDB" id="A0AAD3HTN6"/>
<evidence type="ECO:0000313" key="1">
    <source>
        <dbReference type="EMBL" id="GFR52205.1"/>
    </source>
</evidence>
<proteinExistence type="predicted"/>
<dbReference type="EMBL" id="BMAR01000059">
    <property type="protein sequence ID" value="GFR52205.1"/>
    <property type="molecule type" value="Genomic_DNA"/>
</dbReference>
<accession>A0AAD3HTN6</accession>
<gene>
    <name evidence="1" type="ORF">Agub_g14745</name>
</gene>
<protein>
    <submittedName>
        <fullName evidence="1">Uncharacterized protein</fullName>
    </submittedName>
</protein>
<feature type="non-terminal residue" evidence="1">
    <location>
        <position position="112"/>
    </location>
</feature>
<sequence length="112" mass="11703">LQTHPMRLQSTPMMYDADVSSSHLPAAVQGLAPADVMPPEAERRGADPTAAEHYARVVAALLYVACGGLDQAHNLVTPLSWGAPTPFAGPPLPGSPAAKDAAYTHALVHRSE</sequence>